<accession>A0A1S1LJ17</accession>
<comment type="caution">
    <text evidence="1">The sequence shown here is derived from an EMBL/GenBank/DDBJ whole genome shotgun (WGS) entry which is preliminary data.</text>
</comment>
<proteinExistence type="predicted"/>
<organism evidence="1 2">
    <name type="scientific">Mycobacteroides chelonae</name>
    <name type="common">Mycobacterium chelonae</name>
    <dbReference type="NCBI Taxonomy" id="1774"/>
    <lineage>
        <taxon>Bacteria</taxon>
        <taxon>Bacillati</taxon>
        <taxon>Actinomycetota</taxon>
        <taxon>Actinomycetes</taxon>
        <taxon>Mycobacteriales</taxon>
        <taxon>Mycobacteriaceae</taxon>
        <taxon>Mycobacteroides</taxon>
    </lineage>
</organism>
<dbReference type="Proteomes" id="UP000180043">
    <property type="component" value="Unassembled WGS sequence"/>
</dbReference>
<evidence type="ECO:0000313" key="1">
    <source>
        <dbReference type="EMBL" id="OHU47312.1"/>
    </source>
</evidence>
<reference evidence="1 2" key="1">
    <citation type="submission" date="2016-10" db="EMBL/GenBank/DDBJ databases">
        <title>Evaluation of Human, Veterinary and Environmental Mycobacterium chelonae Isolates by Core Genome Phylogenomic Analysis, Targeted Gene Comparison, and Anti-microbial Susceptibility Patterns: A Tale of Mistaken Identities.</title>
        <authorList>
            <person name="Fogelson S.B."/>
            <person name="Camus A.C."/>
            <person name="Lorenz W."/>
            <person name="Vasireddy R."/>
            <person name="Vasireddy S."/>
            <person name="Smith T."/>
            <person name="Brown-Elliott B.A."/>
            <person name="Wallace R.J.Jr."/>
            <person name="Hasan N.A."/>
            <person name="Reischl U."/>
            <person name="Sanchez S."/>
        </authorList>
    </citation>
    <scope>NUCLEOTIDE SEQUENCE [LARGE SCALE GENOMIC DNA]</scope>
    <source>
        <strain evidence="1 2">15515</strain>
    </source>
</reference>
<protein>
    <submittedName>
        <fullName evidence="1">Uncharacterized protein</fullName>
    </submittedName>
</protein>
<evidence type="ECO:0000313" key="2">
    <source>
        <dbReference type="Proteomes" id="UP000180043"/>
    </source>
</evidence>
<dbReference type="RefSeq" id="WP_070947931.1">
    <property type="nucleotide sequence ID" value="NZ_MLIQ01000042.1"/>
</dbReference>
<dbReference type="AlphaFoldDB" id="A0A1S1LJ17"/>
<dbReference type="EMBL" id="MLIQ01000042">
    <property type="protein sequence ID" value="OHU47312.1"/>
    <property type="molecule type" value="Genomic_DNA"/>
</dbReference>
<sequence>MTRHHNQPSFTRTEKRKALSATVAAALMATCVASVDLTFQHEDQTHRACAGNTVTIANITIIPGQDIPTLAASRTQESWPRHVVVARATVNTSGEIIMDFAANPACTV</sequence>
<gene>
    <name evidence="1" type="ORF">BKG82_27050</name>
</gene>
<name>A0A1S1LJ17_MYCCH</name>